<evidence type="ECO:0000313" key="11">
    <source>
        <dbReference type="Proteomes" id="UP000748752"/>
    </source>
</evidence>
<dbReference type="SUPFAM" id="SSF57863">
    <property type="entry name" value="ArfGap/RecO-like zinc finger"/>
    <property type="match status" value="1"/>
</dbReference>
<comment type="caution">
    <text evidence="10">The sequence shown here is derived from an EMBL/GenBank/DDBJ whole genome shotgun (WGS) entry which is preliminary data.</text>
</comment>
<dbReference type="SUPFAM" id="SSF50249">
    <property type="entry name" value="Nucleic acid-binding proteins"/>
    <property type="match status" value="1"/>
</dbReference>
<evidence type="ECO:0000259" key="9">
    <source>
        <dbReference type="Pfam" id="PF11967"/>
    </source>
</evidence>
<evidence type="ECO:0000256" key="7">
    <source>
        <dbReference type="ARBA" id="ARBA00033409"/>
    </source>
</evidence>
<keyword evidence="4 8" id="KW-0227">DNA damage</keyword>
<proteinExistence type="inferred from homology"/>
<evidence type="ECO:0000256" key="3">
    <source>
        <dbReference type="ARBA" id="ARBA00021310"/>
    </source>
</evidence>
<sequence length="240" mass="26171">MSRDQLQAAYVLHRRDYGDTSLLLEVFTAARGRLPLVAKGARRGRRAGGSQAALLQPFTPLLIAWRGRGEVCTLTHAEPADRAAALAGEAIYCGFYVNELLLRLLGRDEADEVLFGAYQRALAELAGPDGADTPLRRFELSLLEQLGYRPPLDRDADSGAAVQPQLRYVCEPERGPVRAARADDPSAVSGATLLALHHGHSLVGAGAREARDLLRRLLAPHLGEKPLRSRALFTARRRRA</sequence>
<evidence type="ECO:0000256" key="6">
    <source>
        <dbReference type="ARBA" id="ARBA00023204"/>
    </source>
</evidence>
<keyword evidence="6 8" id="KW-0234">DNA repair</keyword>
<reference evidence="10 11" key="1">
    <citation type="journal article" date="2020" name="Microorganisms">
        <title>Osmotic Adaptation and Compatible Solute Biosynthesis of Phototrophic Bacteria as Revealed from Genome Analyses.</title>
        <authorList>
            <person name="Imhoff J.F."/>
            <person name="Rahn T."/>
            <person name="Kunzel S."/>
            <person name="Keller A."/>
            <person name="Neulinger S.C."/>
        </authorList>
    </citation>
    <scope>NUCLEOTIDE SEQUENCE [LARGE SCALE GENOMIC DNA]</scope>
    <source>
        <strain evidence="10 11">DSM 6210</strain>
    </source>
</reference>
<dbReference type="Gene3D" id="2.40.50.140">
    <property type="entry name" value="Nucleic acid-binding proteins"/>
    <property type="match status" value="1"/>
</dbReference>
<accession>A0ABS1CD19</accession>
<dbReference type="Proteomes" id="UP000748752">
    <property type="component" value="Unassembled WGS sequence"/>
</dbReference>
<dbReference type="InterPro" id="IPR042242">
    <property type="entry name" value="RecO_C"/>
</dbReference>
<name>A0ABS1CD19_9GAMM</name>
<dbReference type="NCBIfam" id="TIGR00613">
    <property type="entry name" value="reco"/>
    <property type="match status" value="1"/>
</dbReference>
<dbReference type="HAMAP" id="MF_00201">
    <property type="entry name" value="RecO"/>
    <property type="match status" value="1"/>
</dbReference>
<dbReference type="PANTHER" id="PTHR33991:SF1">
    <property type="entry name" value="DNA REPAIR PROTEIN RECO"/>
    <property type="match status" value="1"/>
</dbReference>
<dbReference type="RefSeq" id="WP_200234097.1">
    <property type="nucleotide sequence ID" value="NZ_NRRV01000005.1"/>
</dbReference>
<gene>
    <name evidence="8 10" type="primary">recO</name>
    <name evidence="10" type="ORF">CKO31_03375</name>
</gene>
<comment type="function">
    <text evidence="1 8">Involved in DNA repair and RecF pathway recombination.</text>
</comment>
<dbReference type="InterPro" id="IPR012340">
    <property type="entry name" value="NA-bd_OB-fold"/>
</dbReference>
<feature type="domain" description="DNA replication/recombination mediator RecO N-terminal" evidence="9">
    <location>
        <begin position="7"/>
        <end position="81"/>
    </location>
</feature>
<dbReference type="InterPro" id="IPR037278">
    <property type="entry name" value="ARFGAP/RecO"/>
</dbReference>
<evidence type="ECO:0000313" key="10">
    <source>
        <dbReference type="EMBL" id="MBK1629797.1"/>
    </source>
</evidence>
<dbReference type="Gene3D" id="1.20.1440.120">
    <property type="entry name" value="Recombination protein O, C-terminal domain"/>
    <property type="match status" value="1"/>
</dbReference>
<dbReference type="Pfam" id="PF02565">
    <property type="entry name" value="RecO_C"/>
    <property type="match status" value="1"/>
</dbReference>
<dbReference type="PANTHER" id="PTHR33991">
    <property type="entry name" value="DNA REPAIR PROTEIN RECO"/>
    <property type="match status" value="1"/>
</dbReference>
<organism evidence="10 11">
    <name type="scientific">Thiohalocapsa halophila</name>
    <dbReference type="NCBI Taxonomy" id="69359"/>
    <lineage>
        <taxon>Bacteria</taxon>
        <taxon>Pseudomonadati</taxon>
        <taxon>Pseudomonadota</taxon>
        <taxon>Gammaproteobacteria</taxon>
        <taxon>Chromatiales</taxon>
        <taxon>Chromatiaceae</taxon>
        <taxon>Thiohalocapsa</taxon>
    </lineage>
</organism>
<dbReference type="Pfam" id="PF11967">
    <property type="entry name" value="RecO_N"/>
    <property type="match status" value="1"/>
</dbReference>
<dbReference type="InterPro" id="IPR022572">
    <property type="entry name" value="DNA_rep/recomb_RecO_N"/>
</dbReference>
<protein>
    <recommendedName>
        <fullName evidence="3 8">DNA repair protein RecO</fullName>
    </recommendedName>
    <alternativeName>
        <fullName evidence="7 8">Recombination protein O</fullName>
    </alternativeName>
</protein>
<keyword evidence="5 8" id="KW-0233">DNA recombination</keyword>
<keyword evidence="11" id="KW-1185">Reference proteome</keyword>
<evidence type="ECO:0000256" key="8">
    <source>
        <dbReference type="HAMAP-Rule" id="MF_00201"/>
    </source>
</evidence>
<evidence type="ECO:0000256" key="1">
    <source>
        <dbReference type="ARBA" id="ARBA00003065"/>
    </source>
</evidence>
<dbReference type="InterPro" id="IPR003717">
    <property type="entry name" value="RecO"/>
</dbReference>
<dbReference type="EMBL" id="NRRV01000005">
    <property type="protein sequence ID" value="MBK1629797.1"/>
    <property type="molecule type" value="Genomic_DNA"/>
</dbReference>
<evidence type="ECO:0000256" key="4">
    <source>
        <dbReference type="ARBA" id="ARBA00022763"/>
    </source>
</evidence>
<evidence type="ECO:0000256" key="2">
    <source>
        <dbReference type="ARBA" id="ARBA00007452"/>
    </source>
</evidence>
<evidence type="ECO:0000256" key="5">
    <source>
        <dbReference type="ARBA" id="ARBA00023172"/>
    </source>
</evidence>
<comment type="similarity">
    <text evidence="2 8">Belongs to the RecO family.</text>
</comment>